<feature type="compositionally biased region" description="Polar residues" evidence="1">
    <location>
        <begin position="45"/>
        <end position="54"/>
    </location>
</feature>
<evidence type="ECO:0000256" key="1">
    <source>
        <dbReference type="SAM" id="MobiDB-lite"/>
    </source>
</evidence>
<dbReference type="Gene3D" id="3.60.130.30">
    <property type="match status" value="1"/>
</dbReference>
<evidence type="ECO:0000313" key="4">
    <source>
        <dbReference type="Proteomes" id="UP001465976"/>
    </source>
</evidence>
<feature type="region of interest" description="Disordered" evidence="1">
    <location>
        <begin position="38"/>
        <end position="199"/>
    </location>
</feature>
<comment type="caution">
    <text evidence="3">The sequence shown here is derived from an EMBL/GenBank/DDBJ whole genome shotgun (WGS) entry which is preliminary data.</text>
</comment>
<feature type="compositionally biased region" description="Basic residues" evidence="1">
    <location>
        <begin position="148"/>
        <end position="165"/>
    </location>
</feature>
<reference evidence="3 4" key="1">
    <citation type="submission" date="2024-02" db="EMBL/GenBank/DDBJ databases">
        <title>A draft genome for the cacao thread blight pathogen Marasmius crinis-equi.</title>
        <authorList>
            <person name="Cohen S.P."/>
            <person name="Baruah I.K."/>
            <person name="Amoako-Attah I."/>
            <person name="Bukari Y."/>
            <person name="Meinhardt L.W."/>
            <person name="Bailey B.A."/>
        </authorList>
    </citation>
    <scope>NUCLEOTIDE SEQUENCE [LARGE SCALE GENOMIC DNA]</scope>
    <source>
        <strain evidence="3 4">GH-76</strain>
    </source>
</reference>
<gene>
    <name evidence="3" type="ORF">V5O48_017391</name>
</gene>
<protein>
    <submittedName>
        <fullName evidence="3">Uncharacterized protein</fullName>
    </submittedName>
</protein>
<feature type="compositionally biased region" description="Basic residues" evidence="1">
    <location>
        <begin position="175"/>
        <end position="188"/>
    </location>
</feature>
<evidence type="ECO:0000313" key="3">
    <source>
        <dbReference type="EMBL" id="KAL0564650.1"/>
    </source>
</evidence>
<keyword evidence="2" id="KW-0472">Membrane</keyword>
<proteinExistence type="predicted"/>
<evidence type="ECO:0000256" key="2">
    <source>
        <dbReference type="SAM" id="Phobius"/>
    </source>
</evidence>
<keyword evidence="2" id="KW-1133">Transmembrane helix</keyword>
<keyword evidence="4" id="KW-1185">Reference proteome</keyword>
<organism evidence="3 4">
    <name type="scientific">Marasmius crinis-equi</name>
    <dbReference type="NCBI Taxonomy" id="585013"/>
    <lineage>
        <taxon>Eukaryota</taxon>
        <taxon>Fungi</taxon>
        <taxon>Dikarya</taxon>
        <taxon>Basidiomycota</taxon>
        <taxon>Agaricomycotina</taxon>
        <taxon>Agaricomycetes</taxon>
        <taxon>Agaricomycetidae</taxon>
        <taxon>Agaricales</taxon>
        <taxon>Marasmiineae</taxon>
        <taxon>Marasmiaceae</taxon>
        <taxon>Marasmius</taxon>
    </lineage>
</organism>
<dbReference type="EMBL" id="JBAHYK010002647">
    <property type="protein sequence ID" value="KAL0564650.1"/>
    <property type="molecule type" value="Genomic_DNA"/>
</dbReference>
<keyword evidence="2" id="KW-0812">Transmembrane</keyword>
<feature type="compositionally biased region" description="Acidic residues" evidence="1">
    <location>
        <begin position="105"/>
        <end position="123"/>
    </location>
</feature>
<feature type="transmembrane region" description="Helical" evidence="2">
    <location>
        <begin position="373"/>
        <end position="396"/>
    </location>
</feature>
<name>A0ABR3EP48_9AGAR</name>
<sequence>MKLKIPPFKTRQGSFYSPYTIENEVTLDALLFAAANRQDDPFGSPLTTPSSSRAPSPETEEEPVDTQPRPPTTEPRSQPEFSEPTPPPTIVNASCSKDRKRTAEQMDDDGDEEGLEEEGEGIEEGSTLDAGSEGSGAGNQAAVGEQSRKKRNKNKNKKNKNKKRKLDPAEDTAASKKRSHKNRGKKRKQEGPASCRRPEELEALAKKLGKRHFKHSEEEGCEMGGDALGDVLESKAASSGYVGNPKAPLGPEKRVYRLDELVNDGTNNFQLIKYKPDCTQPISCKKTKKVMALVVPGPRNDPTWKPNCDAATDRIRQLRPQCKFPEEDDGRRGGINGVGYGMSLGSGQPEPMLRSDQPVRQRKVMELIRIDPAFLRIAGFLSMTFLTWAPLLFLYYANTMSSLLEHYPHLQLPFNNAVWASFAVNFGPQTVCLPHRDSKNLAYGWCAITALGNYNWRKGGHLVLWDLKMVIEFPPGTTIYIPSALVCHFNTAIAPNEERYSFTLYTAGGLFRWVEHGFQFEYDYKKTAQARENAQRDETTWERGSDMFSTVDELRGGFDDS</sequence>
<accession>A0ABR3EP48</accession>
<dbReference type="Proteomes" id="UP001465976">
    <property type="component" value="Unassembled WGS sequence"/>
</dbReference>